<organism evidence="1 2">
    <name type="scientific">Salinimonas sediminis</name>
    <dbReference type="NCBI Taxonomy" id="2303538"/>
    <lineage>
        <taxon>Bacteria</taxon>
        <taxon>Pseudomonadati</taxon>
        <taxon>Pseudomonadota</taxon>
        <taxon>Gammaproteobacteria</taxon>
        <taxon>Alteromonadales</taxon>
        <taxon>Alteromonadaceae</taxon>
        <taxon>Alteromonas/Salinimonas group</taxon>
        <taxon>Salinimonas</taxon>
    </lineage>
</organism>
<dbReference type="AlphaFoldDB" id="A0A346NP07"/>
<keyword evidence="2" id="KW-1185">Reference proteome</keyword>
<reference evidence="1 2" key="1">
    <citation type="submission" date="2018-08" db="EMBL/GenBank/DDBJ databases">
        <title>Salinimonas sediminis sp. nov., a piezophilic bacterium isolated from a deep-sea sediment sample from the New Britain Trench.</title>
        <authorList>
            <person name="Cao J."/>
        </authorList>
    </citation>
    <scope>NUCLEOTIDE SEQUENCE [LARGE SCALE GENOMIC DNA]</scope>
    <source>
        <strain evidence="1 2">N102</strain>
    </source>
</reference>
<proteinExistence type="predicted"/>
<dbReference type="Proteomes" id="UP000262073">
    <property type="component" value="Chromosome"/>
</dbReference>
<evidence type="ECO:0000313" key="2">
    <source>
        <dbReference type="Proteomes" id="UP000262073"/>
    </source>
</evidence>
<name>A0A346NP07_9ALTE</name>
<sequence>MELRFSFTSGIFSGKLNFSRFNLPLFLHPASLGSFCFSGFCWLYPCGPQGLFGCCRVAATSGHSLFELLFGFTSGFFR</sequence>
<gene>
    <name evidence="1" type="ORF">D0Y50_13480</name>
</gene>
<dbReference type="EMBL" id="CP031769">
    <property type="protein sequence ID" value="AXR07264.1"/>
    <property type="molecule type" value="Genomic_DNA"/>
</dbReference>
<protein>
    <submittedName>
        <fullName evidence="1">Uncharacterized protein</fullName>
    </submittedName>
</protein>
<dbReference type="KEGG" id="salm:D0Y50_13480"/>
<evidence type="ECO:0000313" key="1">
    <source>
        <dbReference type="EMBL" id="AXR07264.1"/>
    </source>
</evidence>
<accession>A0A346NP07</accession>